<dbReference type="AlphaFoldDB" id="A0A427SYG8"/>
<gene>
    <name evidence="1" type="ORF">EIY87_35885</name>
</gene>
<keyword evidence="2" id="KW-1185">Reference proteome</keyword>
<proteinExistence type="predicted"/>
<accession>A0A427SYG8</accession>
<dbReference type="OrthoDB" id="3623594at2"/>
<dbReference type="Proteomes" id="UP000267081">
    <property type="component" value="Unassembled WGS sequence"/>
</dbReference>
<organism evidence="1 2">
    <name type="scientific">Amycolatopsis eburnea</name>
    <dbReference type="NCBI Taxonomy" id="2267691"/>
    <lineage>
        <taxon>Bacteria</taxon>
        <taxon>Bacillati</taxon>
        <taxon>Actinomycetota</taxon>
        <taxon>Actinomycetes</taxon>
        <taxon>Pseudonocardiales</taxon>
        <taxon>Pseudonocardiaceae</taxon>
        <taxon>Amycolatopsis</taxon>
    </lineage>
</organism>
<comment type="caution">
    <text evidence="1">The sequence shown here is derived from an EMBL/GenBank/DDBJ whole genome shotgun (WGS) entry which is preliminary data.</text>
</comment>
<dbReference type="RefSeq" id="WP_125314402.1">
    <property type="nucleotide sequence ID" value="NZ_RSEC01000060.1"/>
</dbReference>
<name>A0A427SYG8_9PSEU</name>
<evidence type="ECO:0000313" key="2">
    <source>
        <dbReference type="Proteomes" id="UP000267081"/>
    </source>
</evidence>
<dbReference type="EMBL" id="RSEC01000060">
    <property type="protein sequence ID" value="RSD10270.1"/>
    <property type="molecule type" value="Genomic_DNA"/>
</dbReference>
<reference evidence="1 2" key="1">
    <citation type="submission" date="2018-12" db="EMBL/GenBank/DDBJ databases">
        <title>Amycolatopsis eburnea sp. nov. actinomycete associate with arbuscular mycorrhiza fungal spore.</title>
        <authorList>
            <person name="Lumyong S."/>
            <person name="Chaiya L."/>
        </authorList>
    </citation>
    <scope>NUCLEOTIDE SEQUENCE [LARGE SCALE GENOMIC DNA]</scope>
    <source>
        <strain evidence="1 2">GLM-1</strain>
    </source>
</reference>
<sequence length="100" mass="11073">MTNVAAPYWVSELHDLVGELRRGKWAIARWEDLGPDEDLAHWQAVVSDACADDVDPLFIDIRRRSLTVVLNGALPAPDADQIHASIAAIEDSRFTGRPIL</sequence>
<protein>
    <submittedName>
        <fullName evidence="1">Uncharacterized protein</fullName>
    </submittedName>
</protein>
<evidence type="ECO:0000313" key="1">
    <source>
        <dbReference type="EMBL" id="RSD10270.1"/>
    </source>
</evidence>